<accession>F2JQ29</accession>
<name>F2JQ29_CELLD</name>
<dbReference type="eggNOG" id="ENOG5033HMU">
    <property type="taxonomic scope" value="Bacteria"/>
</dbReference>
<evidence type="ECO:0000313" key="2">
    <source>
        <dbReference type="Proteomes" id="UP000008467"/>
    </source>
</evidence>
<protein>
    <submittedName>
        <fullName evidence="1">Uncharacterized protein</fullName>
    </submittedName>
</protein>
<dbReference type="Proteomes" id="UP000008467">
    <property type="component" value="Chromosome"/>
</dbReference>
<dbReference type="RefSeq" id="WP_013655878.1">
    <property type="nucleotide sequence ID" value="NC_015275.1"/>
</dbReference>
<dbReference type="HOGENOM" id="CLU_1249281_0_0_9"/>
<organism evidence="1 2">
    <name type="scientific">Cellulosilyticum lentocellum (strain ATCC 49066 / DSM 5427 / NCIMB 11756 / RHM5)</name>
    <name type="common">Clostridium lentocellum</name>
    <dbReference type="NCBI Taxonomy" id="642492"/>
    <lineage>
        <taxon>Bacteria</taxon>
        <taxon>Bacillati</taxon>
        <taxon>Bacillota</taxon>
        <taxon>Clostridia</taxon>
        <taxon>Lachnospirales</taxon>
        <taxon>Cellulosilyticaceae</taxon>
        <taxon>Cellulosilyticum</taxon>
    </lineage>
</organism>
<sequence length="222" mass="26541">MLSKYDSCTDIKKEIHTYMQMLNTYKNLKNEQNLTGIVKRILFLKTLFLNGQSNHYNKFMIYDILILMHCLTQNSRRNFYNIYRSFIENFIRVILELPDNDNTGVRNLFAKLRSQYGNSEQTIEFINFIEGEYGKCCEYVHSNINAGLSVLEYYDDIIKTDEMNNKQICRLIKNILKLVQEITLFIIYISPEFIDSAFYRKKQELKYLIGESNYIIFRQNLE</sequence>
<keyword evidence="2" id="KW-1185">Reference proteome</keyword>
<proteinExistence type="predicted"/>
<dbReference type="AlphaFoldDB" id="F2JQ29"/>
<dbReference type="EMBL" id="CP002582">
    <property type="protein sequence ID" value="ADZ82577.1"/>
    <property type="molecule type" value="Genomic_DNA"/>
</dbReference>
<gene>
    <name evidence="1" type="ordered locus">Clole_0844</name>
</gene>
<dbReference type="KEGG" id="cle:Clole_0844"/>
<dbReference type="STRING" id="642492.Clole_0844"/>
<reference evidence="1 2" key="1">
    <citation type="journal article" date="2011" name="J. Bacteriol.">
        <title>Complete genome sequence of the cellulose-degrading bacterium Cellulosilyticum lentocellum.</title>
        <authorList>
            <consortium name="US DOE Joint Genome Institute"/>
            <person name="Miller D.A."/>
            <person name="Suen G."/>
            <person name="Bruce D."/>
            <person name="Copeland A."/>
            <person name="Cheng J.F."/>
            <person name="Detter C."/>
            <person name="Goodwin L.A."/>
            <person name="Han C.S."/>
            <person name="Hauser L.J."/>
            <person name="Land M.L."/>
            <person name="Lapidus A."/>
            <person name="Lucas S."/>
            <person name="Meincke L."/>
            <person name="Pitluck S."/>
            <person name="Tapia R."/>
            <person name="Teshima H."/>
            <person name="Woyke T."/>
            <person name="Fox B.G."/>
            <person name="Angert E.R."/>
            <person name="Currie C.R."/>
        </authorList>
    </citation>
    <scope>NUCLEOTIDE SEQUENCE [LARGE SCALE GENOMIC DNA]</scope>
    <source>
        <strain evidence="2">ATCC 49066 / DSM 5427 / NCIMB 11756 / RHM5</strain>
    </source>
</reference>
<evidence type="ECO:0000313" key="1">
    <source>
        <dbReference type="EMBL" id="ADZ82577.1"/>
    </source>
</evidence>